<dbReference type="Gene3D" id="3.50.50.60">
    <property type="entry name" value="FAD/NAD(P)-binding domain"/>
    <property type="match status" value="1"/>
</dbReference>
<comment type="caution">
    <text evidence="6">The sequence shown here is derived from an EMBL/GenBank/DDBJ whole genome shotgun (WGS) entry which is preliminary data.</text>
</comment>
<dbReference type="PANTHER" id="PTHR10961:SF7">
    <property type="entry name" value="FAD DEPENDENT OXIDOREDUCTASE DOMAIN-CONTAINING PROTEIN"/>
    <property type="match status" value="1"/>
</dbReference>
<organism evidence="6 7">
    <name type="scientific">Tigheibacillus jepli</name>
    <dbReference type="NCBI Taxonomy" id="3035914"/>
    <lineage>
        <taxon>Bacteria</taxon>
        <taxon>Bacillati</taxon>
        <taxon>Bacillota</taxon>
        <taxon>Bacilli</taxon>
        <taxon>Bacillales</taxon>
        <taxon>Bacillaceae</taxon>
        <taxon>Tigheibacillus</taxon>
    </lineage>
</organism>
<evidence type="ECO:0000256" key="4">
    <source>
        <dbReference type="ARBA" id="ARBA00023002"/>
    </source>
</evidence>
<comment type="cofactor">
    <cofactor evidence="1">
        <name>FAD</name>
        <dbReference type="ChEBI" id="CHEBI:57692"/>
    </cofactor>
</comment>
<dbReference type="InterPro" id="IPR045170">
    <property type="entry name" value="MTOX"/>
</dbReference>
<keyword evidence="7" id="KW-1185">Reference proteome</keyword>
<keyword evidence="4" id="KW-0560">Oxidoreductase</keyword>
<evidence type="ECO:0000313" key="7">
    <source>
        <dbReference type="Proteomes" id="UP001228376"/>
    </source>
</evidence>
<dbReference type="PANTHER" id="PTHR10961">
    <property type="entry name" value="PEROXISOMAL SARCOSINE OXIDASE"/>
    <property type="match status" value="1"/>
</dbReference>
<keyword evidence="3" id="KW-0274">FAD</keyword>
<reference evidence="6 7" key="1">
    <citation type="submission" date="2023-10" db="EMBL/GenBank/DDBJ databases">
        <title>179-bfca-hs.</title>
        <authorList>
            <person name="Miliotis G."/>
            <person name="Sengupta P."/>
            <person name="Hameed A."/>
            <person name="Chuvochina M."/>
            <person name="Mcdonagh F."/>
            <person name="Simpson A.C."/>
            <person name="Singh N.K."/>
            <person name="Rekha P.D."/>
            <person name="Raman K."/>
            <person name="Hugenholtz P."/>
            <person name="Venkateswaran K."/>
        </authorList>
    </citation>
    <scope>NUCLEOTIDE SEQUENCE [LARGE SCALE GENOMIC DNA]</scope>
    <source>
        <strain evidence="6 7">179-BFC-A-HS</strain>
    </source>
</reference>
<protein>
    <submittedName>
        <fullName evidence="6">FAD-dependent oxidoreductase</fullName>
    </submittedName>
</protein>
<dbReference type="InterPro" id="IPR036188">
    <property type="entry name" value="FAD/NAD-bd_sf"/>
</dbReference>
<sequence>MDADVAVIGLGAMGSMTIWQLAKRGVSVLGFEQFGIGNDRSASGGESRLFRTAYMEGKQYVPMLQAAKKLWRQLEEETGNSLLTLNGGLMIGDPNTKAIQNILESIDTFQLEHEILQGEKATKKISAIQVVFG</sequence>
<accession>A0ABU5CJK8</accession>
<feature type="domain" description="FAD dependent oxidoreductase" evidence="5">
    <location>
        <begin position="4"/>
        <end position="123"/>
    </location>
</feature>
<proteinExistence type="predicted"/>
<evidence type="ECO:0000256" key="3">
    <source>
        <dbReference type="ARBA" id="ARBA00022827"/>
    </source>
</evidence>
<gene>
    <name evidence="6" type="ORF">P5G51_015240</name>
</gene>
<dbReference type="SUPFAM" id="SSF51905">
    <property type="entry name" value="FAD/NAD(P)-binding domain"/>
    <property type="match status" value="1"/>
</dbReference>
<evidence type="ECO:0000313" key="6">
    <source>
        <dbReference type="EMBL" id="MDY0406537.1"/>
    </source>
</evidence>
<keyword evidence="2" id="KW-0285">Flavoprotein</keyword>
<name>A0ABU5CJK8_9BACI</name>
<dbReference type="InterPro" id="IPR006076">
    <property type="entry name" value="FAD-dep_OxRdtase"/>
</dbReference>
<dbReference type="EMBL" id="JAROCA020000002">
    <property type="protein sequence ID" value="MDY0406537.1"/>
    <property type="molecule type" value="Genomic_DNA"/>
</dbReference>
<evidence type="ECO:0000256" key="1">
    <source>
        <dbReference type="ARBA" id="ARBA00001974"/>
    </source>
</evidence>
<evidence type="ECO:0000259" key="5">
    <source>
        <dbReference type="Pfam" id="PF01266"/>
    </source>
</evidence>
<evidence type="ECO:0000256" key="2">
    <source>
        <dbReference type="ARBA" id="ARBA00022630"/>
    </source>
</evidence>
<dbReference type="Proteomes" id="UP001228376">
    <property type="component" value="Unassembled WGS sequence"/>
</dbReference>
<dbReference type="RefSeq" id="WP_320384975.1">
    <property type="nucleotide sequence ID" value="NZ_JAROCA020000002.1"/>
</dbReference>
<dbReference type="Pfam" id="PF01266">
    <property type="entry name" value="DAO"/>
    <property type="match status" value="1"/>
</dbReference>